<protein>
    <recommendedName>
        <fullName evidence="3">Imelysin-like domain-containing protein</fullName>
    </recommendedName>
</protein>
<evidence type="ECO:0000256" key="1">
    <source>
        <dbReference type="ARBA" id="ARBA00004196"/>
    </source>
</evidence>
<feature type="domain" description="Imelysin-like" evidence="3">
    <location>
        <begin position="285"/>
        <end position="400"/>
    </location>
</feature>
<evidence type="ECO:0000313" key="4">
    <source>
        <dbReference type="EMBL" id="UWN56424.1"/>
    </source>
</evidence>
<accession>A0ABY5UY70</accession>
<evidence type="ECO:0000259" key="3">
    <source>
        <dbReference type="Pfam" id="PF09375"/>
    </source>
</evidence>
<reference evidence="4" key="1">
    <citation type="journal article" date="2022" name="Cell">
        <title>Design, construction, and in vivo augmentation of a complex gut microbiome.</title>
        <authorList>
            <person name="Cheng A.G."/>
            <person name="Ho P.Y."/>
            <person name="Aranda-Diaz A."/>
            <person name="Jain S."/>
            <person name="Yu F.B."/>
            <person name="Meng X."/>
            <person name="Wang M."/>
            <person name="Iakiviak M."/>
            <person name="Nagashima K."/>
            <person name="Zhao A."/>
            <person name="Murugkar P."/>
            <person name="Patil A."/>
            <person name="Atabakhsh K."/>
            <person name="Weakley A."/>
            <person name="Yan J."/>
            <person name="Brumbaugh A.R."/>
            <person name="Higginbottom S."/>
            <person name="Dimas A."/>
            <person name="Shiver A.L."/>
            <person name="Deutschbauer A."/>
            <person name="Neff N."/>
            <person name="Sonnenburg J.L."/>
            <person name="Huang K.C."/>
            <person name="Fischbach M.A."/>
        </authorList>
    </citation>
    <scope>NUCLEOTIDE SEQUENCE</scope>
    <source>
        <strain evidence="4">AP11</strain>
    </source>
</reference>
<gene>
    <name evidence="4" type="ORF">NQ491_07050</name>
</gene>
<organism evidence="4 5">
    <name type="scientific">Alistipes ihumii AP11</name>
    <dbReference type="NCBI Taxonomy" id="1211813"/>
    <lineage>
        <taxon>Bacteria</taxon>
        <taxon>Pseudomonadati</taxon>
        <taxon>Bacteroidota</taxon>
        <taxon>Bacteroidia</taxon>
        <taxon>Bacteroidales</taxon>
        <taxon>Rikenellaceae</taxon>
        <taxon>Alistipes</taxon>
    </lineage>
</organism>
<sequence>MKTKGWMGTVALAALLGATGCSKNEGDGGGGGGSSNASKLEEYAMTPEWINYATAVSSELLDDCVGLWASWNGPSGIPDEDWNRIGRDFFSKNTIVGADGYAQYMRTASEGNDKFTSGVDAIRTILVDGFANISNEVGSSKIGNPNSLALSGQTNEAVLQVESWYSWNSITDYSDNIISIKNGYAGRRGAIGDPADANSISAYVKSQDADLDARMTAAIDGAYNAIKSMQAPFRNNLTGSKVDAAITACSDLTELTEGSLLGLFENAGDYDFTAILTQYADQVVTPTYKDLKEKAWALYNAMVALQADNRNQSKVDAACTAWRTMRVPWEQSEAVLFGPAGEETGLGFDPSMDSWPLDQEDIATIITNKNLSSVDDYIGAIGSESVRGFHTIELLLFKDGQNRKVLAE</sequence>
<proteinExistence type="predicted"/>
<keyword evidence="2" id="KW-0732">Signal</keyword>
<dbReference type="Gene3D" id="1.20.1420.20">
    <property type="entry name" value="M75 peptidase, HXXE motif"/>
    <property type="match status" value="2"/>
</dbReference>
<evidence type="ECO:0000256" key="2">
    <source>
        <dbReference type="ARBA" id="ARBA00022729"/>
    </source>
</evidence>
<dbReference type="CDD" id="cd14661">
    <property type="entry name" value="Imelysin_like_PIBO"/>
    <property type="match status" value="1"/>
</dbReference>
<dbReference type="RefSeq" id="WP_019246229.1">
    <property type="nucleotide sequence ID" value="NZ_CAPH01000013.1"/>
</dbReference>
<evidence type="ECO:0000313" key="5">
    <source>
        <dbReference type="Proteomes" id="UP001059295"/>
    </source>
</evidence>
<dbReference type="EMBL" id="CP102294">
    <property type="protein sequence ID" value="UWN56424.1"/>
    <property type="molecule type" value="Genomic_DNA"/>
</dbReference>
<dbReference type="InterPro" id="IPR038352">
    <property type="entry name" value="Imelysin_sf"/>
</dbReference>
<comment type="subcellular location">
    <subcellularLocation>
        <location evidence="1">Cell envelope</location>
    </subcellularLocation>
</comment>
<keyword evidence="5" id="KW-1185">Reference proteome</keyword>
<dbReference type="InterPro" id="IPR018976">
    <property type="entry name" value="Imelysin-like"/>
</dbReference>
<name>A0ABY5UY70_9BACT</name>
<dbReference type="Pfam" id="PF09375">
    <property type="entry name" value="Peptidase_M75"/>
    <property type="match status" value="2"/>
</dbReference>
<dbReference type="GeneID" id="82891478"/>
<dbReference type="Proteomes" id="UP001059295">
    <property type="component" value="Chromosome"/>
</dbReference>
<dbReference type="PROSITE" id="PS51257">
    <property type="entry name" value="PROKAR_LIPOPROTEIN"/>
    <property type="match status" value="1"/>
</dbReference>
<feature type="domain" description="Imelysin-like" evidence="3">
    <location>
        <begin position="36"/>
        <end position="256"/>
    </location>
</feature>